<dbReference type="InterPro" id="IPR036890">
    <property type="entry name" value="HATPase_C_sf"/>
</dbReference>
<accession>A0A517YVZ7</accession>
<keyword evidence="12" id="KW-1185">Reference proteome</keyword>
<dbReference type="KEGG" id="pcor:KS4_24560"/>
<dbReference type="EC" id="2.7.13.3" evidence="3"/>
<evidence type="ECO:0000256" key="7">
    <source>
        <dbReference type="ARBA" id="ARBA00023012"/>
    </source>
</evidence>
<dbReference type="CDD" id="cd06225">
    <property type="entry name" value="HAMP"/>
    <property type="match status" value="1"/>
</dbReference>
<dbReference type="AlphaFoldDB" id="A0A517YVZ7"/>
<dbReference type="RefSeq" id="WP_145078162.1">
    <property type="nucleotide sequence ID" value="NZ_CP036425.1"/>
</dbReference>
<keyword evidence="4" id="KW-0597">Phosphoprotein</keyword>
<dbReference type="SUPFAM" id="SSF47384">
    <property type="entry name" value="Homodimeric domain of signal transducing histidine kinase"/>
    <property type="match status" value="1"/>
</dbReference>
<dbReference type="GO" id="GO:0000155">
    <property type="term" value="F:phosphorelay sensor kinase activity"/>
    <property type="evidence" value="ECO:0007669"/>
    <property type="project" value="InterPro"/>
</dbReference>
<feature type="domain" description="HAMP" evidence="10">
    <location>
        <begin position="210"/>
        <end position="262"/>
    </location>
</feature>
<sequence>MSKSVRLTLANKCLLLFGGAVVLILASALVVVALRMQTLVQHGPKKRARDFANAYIADEIQLGSALKSARDLHTVLPPDEDLKLVYLPRGEFSYVEDEDEFVESAIEYFQLRAGSTERFTTAVDADNERYYRYIRAIRRSDLATIRGGAAAGFRPMVEVGIANPLDGILLIDLRDPDAPVEQAVNIIYLTAAGIASGLLAIFVFWYITTRLILSPIRLLRDYAGAVSEGNLNIRSDINTGDEYEQLSDMFNHMLDNIRKSDQDLRSINKSLDLKLGELAESNIALYEANKIKGEFLANVSHELRTPLNSINGFAEVLAETFAESISPADEKRKRYINNIMKSSRQLLDLINDLLDLAKIEAGRLELHLSSVSVSDMTEGLINLMRPQAEKAQIGLELDVPMNLPTVHTDAGKLQQILFNFLSNAIKFSPAGGKVTLSAGLDEEDGSGRKQMMRFAVRDDGPGIATEDQLRIFEKFTQLDTSTTREYGGTGLGLTISKELADMLQGEITLDSDTGRGAEFAIIVPMNLERKVVPLMPDLRVDKPVGEG</sequence>
<evidence type="ECO:0000256" key="8">
    <source>
        <dbReference type="SAM" id="Phobius"/>
    </source>
</evidence>
<evidence type="ECO:0000256" key="2">
    <source>
        <dbReference type="ARBA" id="ARBA00004370"/>
    </source>
</evidence>
<keyword evidence="8" id="KW-1133">Transmembrane helix</keyword>
<feature type="transmembrane region" description="Helical" evidence="8">
    <location>
        <begin position="186"/>
        <end position="207"/>
    </location>
</feature>
<evidence type="ECO:0000256" key="6">
    <source>
        <dbReference type="ARBA" id="ARBA00022777"/>
    </source>
</evidence>
<dbReference type="SMART" id="SM00304">
    <property type="entry name" value="HAMP"/>
    <property type="match status" value="1"/>
</dbReference>
<name>A0A517YVZ7_9BACT</name>
<dbReference type="PANTHER" id="PTHR43711">
    <property type="entry name" value="TWO-COMPONENT HISTIDINE KINASE"/>
    <property type="match status" value="1"/>
</dbReference>
<dbReference type="Gene3D" id="3.30.565.10">
    <property type="entry name" value="Histidine kinase-like ATPase, C-terminal domain"/>
    <property type="match status" value="1"/>
</dbReference>
<keyword evidence="6" id="KW-0418">Kinase</keyword>
<proteinExistence type="predicted"/>
<dbReference type="SMART" id="SM00388">
    <property type="entry name" value="HisKA"/>
    <property type="match status" value="1"/>
</dbReference>
<dbReference type="SUPFAM" id="SSF158472">
    <property type="entry name" value="HAMP domain-like"/>
    <property type="match status" value="1"/>
</dbReference>
<evidence type="ECO:0000256" key="3">
    <source>
        <dbReference type="ARBA" id="ARBA00012438"/>
    </source>
</evidence>
<dbReference type="InterPro" id="IPR003594">
    <property type="entry name" value="HATPase_dom"/>
</dbReference>
<dbReference type="CDD" id="cd00082">
    <property type="entry name" value="HisKA"/>
    <property type="match status" value="1"/>
</dbReference>
<evidence type="ECO:0000259" key="10">
    <source>
        <dbReference type="PROSITE" id="PS50885"/>
    </source>
</evidence>
<dbReference type="SMART" id="SM00387">
    <property type="entry name" value="HATPase_c"/>
    <property type="match status" value="1"/>
</dbReference>
<dbReference type="InterPro" id="IPR050736">
    <property type="entry name" value="Sensor_HK_Regulatory"/>
</dbReference>
<comment type="catalytic activity">
    <reaction evidence="1">
        <text>ATP + protein L-histidine = ADP + protein N-phospho-L-histidine.</text>
        <dbReference type="EC" id="2.7.13.3"/>
    </reaction>
</comment>
<dbReference type="EMBL" id="CP036425">
    <property type="protein sequence ID" value="QDU34388.1"/>
    <property type="molecule type" value="Genomic_DNA"/>
</dbReference>
<feature type="domain" description="Histidine kinase" evidence="9">
    <location>
        <begin position="298"/>
        <end position="527"/>
    </location>
</feature>
<dbReference type="InterPro" id="IPR003660">
    <property type="entry name" value="HAMP_dom"/>
</dbReference>
<keyword evidence="8" id="KW-0472">Membrane</keyword>
<dbReference type="PROSITE" id="PS50885">
    <property type="entry name" value="HAMP"/>
    <property type="match status" value="1"/>
</dbReference>
<dbReference type="FunFam" id="3.30.565.10:FF:000010">
    <property type="entry name" value="Sensor histidine kinase RcsC"/>
    <property type="match status" value="1"/>
</dbReference>
<dbReference type="CDD" id="cd16922">
    <property type="entry name" value="HATPase_EvgS-ArcB-TorS-like"/>
    <property type="match status" value="1"/>
</dbReference>
<dbReference type="OrthoDB" id="9813394at2"/>
<keyword evidence="7" id="KW-0902">Two-component regulatory system</keyword>
<dbReference type="PRINTS" id="PR00344">
    <property type="entry name" value="BCTRLSENSOR"/>
</dbReference>
<keyword evidence="5 11" id="KW-0808">Transferase</keyword>
<gene>
    <name evidence="11" type="primary">pleC</name>
    <name evidence="11" type="ORF">KS4_24560</name>
</gene>
<dbReference type="GO" id="GO:0016020">
    <property type="term" value="C:membrane"/>
    <property type="evidence" value="ECO:0007669"/>
    <property type="project" value="UniProtKB-SubCell"/>
</dbReference>
<evidence type="ECO:0000256" key="5">
    <source>
        <dbReference type="ARBA" id="ARBA00022679"/>
    </source>
</evidence>
<dbReference type="FunFam" id="1.10.287.130:FF:000001">
    <property type="entry name" value="Two-component sensor histidine kinase"/>
    <property type="match status" value="1"/>
</dbReference>
<dbReference type="InterPro" id="IPR004358">
    <property type="entry name" value="Sig_transdc_His_kin-like_C"/>
</dbReference>
<dbReference type="Pfam" id="PF00512">
    <property type="entry name" value="HisKA"/>
    <property type="match status" value="1"/>
</dbReference>
<evidence type="ECO:0000313" key="12">
    <source>
        <dbReference type="Proteomes" id="UP000317369"/>
    </source>
</evidence>
<dbReference type="PANTHER" id="PTHR43711:SF31">
    <property type="entry name" value="HISTIDINE KINASE"/>
    <property type="match status" value="1"/>
</dbReference>
<evidence type="ECO:0000313" key="11">
    <source>
        <dbReference type="EMBL" id="QDU34388.1"/>
    </source>
</evidence>
<protein>
    <recommendedName>
        <fullName evidence="3">histidine kinase</fullName>
        <ecNumber evidence="3">2.7.13.3</ecNumber>
    </recommendedName>
</protein>
<keyword evidence="8" id="KW-0812">Transmembrane</keyword>
<reference evidence="11 12" key="1">
    <citation type="submission" date="2019-02" db="EMBL/GenBank/DDBJ databases">
        <title>Deep-cultivation of Planctomycetes and their phenomic and genomic characterization uncovers novel biology.</title>
        <authorList>
            <person name="Wiegand S."/>
            <person name="Jogler M."/>
            <person name="Boedeker C."/>
            <person name="Pinto D."/>
            <person name="Vollmers J."/>
            <person name="Rivas-Marin E."/>
            <person name="Kohn T."/>
            <person name="Peeters S.H."/>
            <person name="Heuer A."/>
            <person name="Rast P."/>
            <person name="Oberbeckmann S."/>
            <person name="Bunk B."/>
            <person name="Jeske O."/>
            <person name="Meyerdierks A."/>
            <person name="Storesund J.E."/>
            <person name="Kallscheuer N."/>
            <person name="Luecker S."/>
            <person name="Lage O.M."/>
            <person name="Pohl T."/>
            <person name="Merkel B.J."/>
            <person name="Hornburger P."/>
            <person name="Mueller R.-W."/>
            <person name="Bruemmer F."/>
            <person name="Labrenz M."/>
            <person name="Spormann A.M."/>
            <person name="Op den Camp H."/>
            <person name="Overmann J."/>
            <person name="Amann R."/>
            <person name="Jetten M.S.M."/>
            <person name="Mascher T."/>
            <person name="Medema M.H."/>
            <person name="Devos D.P."/>
            <person name="Kaster A.-K."/>
            <person name="Ovreas L."/>
            <person name="Rohde M."/>
            <person name="Galperin M.Y."/>
            <person name="Jogler C."/>
        </authorList>
    </citation>
    <scope>NUCLEOTIDE SEQUENCE [LARGE SCALE GENOMIC DNA]</scope>
    <source>
        <strain evidence="11 12">KS4</strain>
    </source>
</reference>
<dbReference type="InterPro" id="IPR003661">
    <property type="entry name" value="HisK_dim/P_dom"/>
</dbReference>
<dbReference type="Pfam" id="PF00672">
    <property type="entry name" value="HAMP"/>
    <property type="match status" value="1"/>
</dbReference>
<dbReference type="Proteomes" id="UP000317369">
    <property type="component" value="Chromosome"/>
</dbReference>
<dbReference type="InterPro" id="IPR036097">
    <property type="entry name" value="HisK_dim/P_sf"/>
</dbReference>
<dbReference type="Gene3D" id="6.10.340.10">
    <property type="match status" value="1"/>
</dbReference>
<evidence type="ECO:0000259" key="9">
    <source>
        <dbReference type="PROSITE" id="PS50109"/>
    </source>
</evidence>
<evidence type="ECO:0000256" key="4">
    <source>
        <dbReference type="ARBA" id="ARBA00022553"/>
    </source>
</evidence>
<dbReference type="SUPFAM" id="SSF55874">
    <property type="entry name" value="ATPase domain of HSP90 chaperone/DNA topoisomerase II/histidine kinase"/>
    <property type="match status" value="1"/>
</dbReference>
<comment type="subcellular location">
    <subcellularLocation>
        <location evidence="2">Membrane</location>
    </subcellularLocation>
</comment>
<organism evidence="11 12">
    <name type="scientific">Poriferisphaera corsica</name>
    <dbReference type="NCBI Taxonomy" id="2528020"/>
    <lineage>
        <taxon>Bacteria</taxon>
        <taxon>Pseudomonadati</taxon>
        <taxon>Planctomycetota</taxon>
        <taxon>Phycisphaerae</taxon>
        <taxon>Phycisphaerales</taxon>
        <taxon>Phycisphaeraceae</taxon>
        <taxon>Poriferisphaera</taxon>
    </lineage>
</organism>
<dbReference type="Gene3D" id="1.10.287.130">
    <property type="match status" value="1"/>
</dbReference>
<dbReference type="Pfam" id="PF02518">
    <property type="entry name" value="HATPase_c"/>
    <property type="match status" value="1"/>
</dbReference>
<dbReference type="PROSITE" id="PS50109">
    <property type="entry name" value="HIS_KIN"/>
    <property type="match status" value="1"/>
</dbReference>
<dbReference type="InterPro" id="IPR005467">
    <property type="entry name" value="His_kinase_dom"/>
</dbReference>
<evidence type="ECO:0000256" key="1">
    <source>
        <dbReference type="ARBA" id="ARBA00000085"/>
    </source>
</evidence>